<proteinExistence type="predicted"/>
<reference evidence="1 2" key="1">
    <citation type="journal article" date="2022" name="bioRxiv">
        <title>Genomics of Preaxostyla Flagellates Illuminates Evolutionary Transitions and the Path Towards Mitochondrial Loss.</title>
        <authorList>
            <person name="Novak L.V.F."/>
            <person name="Treitli S.C."/>
            <person name="Pyrih J."/>
            <person name="Halakuc P."/>
            <person name="Pipaliya S.V."/>
            <person name="Vacek V."/>
            <person name="Brzon O."/>
            <person name="Soukal P."/>
            <person name="Eme L."/>
            <person name="Dacks J.B."/>
            <person name="Karnkowska A."/>
            <person name="Elias M."/>
            <person name="Hampl V."/>
        </authorList>
    </citation>
    <scope>NUCLEOTIDE SEQUENCE [LARGE SCALE GENOMIC DNA]</scope>
    <source>
        <strain evidence="1">NAU3</strain>
        <tissue evidence="1">Gut</tissue>
    </source>
</reference>
<keyword evidence="2" id="KW-1185">Reference proteome</keyword>
<sequence>MTDPQISSVNETNILTPLRSALESNNLEDWTVLRDIFQQLPQNSFNSPLSQSVFLI</sequence>
<dbReference type="EMBL" id="JARBJD010000403">
    <property type="protein sequence ID" value="KAK2942521.1"/>
    <property type="molecule type" value="Genomic_DNA"/>
</dbReference>
<evidence type="ECO:0000313" key="2">
    <source>
        <dbReference type="Proteomes" id="UP001281761"/>
    </source>
</evidence>
<name>A0ABQ9WVR7_9EUKA</name>
<gene>
    <name evidence="1" type="ORF">BLNAU_22577</name>
</gene>
<protein>
    <submittedName>
        <fullName evidence="1">Uncharacterized protein</fullName>
    </submittedName>
</protein>
<evidence type="ECO:0000313" key="1">
    <source>
        <dbReference type="EMBL" id="KAK2942521.1"/>
    </source>
</evidence>
<comment type="caution">
    <text evidence="1">The sequence shown here is derived from an EMBL/GenBank/DDBJ whole genome shotgun (WGS) entry which is preliminary data.</text>
</comment>
<organism evidence="1 2">
    <name type="scientific">Blattamonas nauphoetae</name>
    <dbReference type="NCBI Taxonomy" id="2049346"/>
    <lineage>
        <taxon>Eukaryota</taxon>
        <taxon>Metamonada</taxon>
        <taxon>Preaxostyla</taxon>
        <taxon>Oxymonadida</taxon>
        <taxon>Blattamonas</taxon>
    </lineage>
</organism>
<accession>A0ABQ9WVR7</accession>
<dbReference type="Proteomes" id="UP001281761">
    <property type="component" value="Unassembled WGS sequence"/>
</dbReference>